<keyword evidence="2" id="KW-1185">Reference proteome</keyword>
<evidence type="ECO:0000313" key="1">
    <source>
        <dbReference type="EMBL" id="KAI9508056.1"/>
    </source>
</evidence>
<sequence length="720" mass="77474">MESAAARQQTESLRRQSIHRQIAQLQAQLFDPGADAPPSYAHAPAHASRLEDAKRKRKEAGVLAPASPQHKKPKLAPVVVPAHGPIESTDEHRNASASMASGRGVQRSVVPLQPGPSNVLSKLSAISKRPPSPVELDAPLRTSSFADKASGVQARDDRLMLIEELKPGPYEHKPLFDDPLFERFEPHSGIRLVSRKLSHEDLQSYMDARYYISPSKLYSVVRAQPCAGTGPRGQVYDVPVFGDWVTIAVVAERSPVRISRAAVSIGPGEARDADDTDPTATSSVPLNTRKPKPGNIDPPPLAGRKYVNLTLIDFGAGNKKSTSRGDAVLSLLLFESDTYDTVSRGDGFLPEKIYKGGSRGAFEAMAKLREGSVIALLNPRVLKPLQKPGAPNMLALTPESAGSVAIIGTARDLGMCGVVKRDGKPCGSWCDKRVSEVCEYHVQHALERRRAARPEFSSGTSGMDVGSTSQKRKKTAGFDPQRKWGLAPASGPVAQSSSEVEGATYVVAGHVVAAGKRDLFVNESVGREAQARAARRAGSRDTDMALRRLLARDKEGMKAVREAYKFAKKAIGKPVAERKVPRQDEASDGESESGFDDEECESRDGNPSTERRPPKNGYSAQVIKELGFDPALKSSLGGGRCRKDDVSRSLYSELRELASCREPDRIKLGPRPGGPVRSVVSAPRERENARTGTGESGACFGKAPSPEGHGMVDLDESSDG</sequence>
<gene>
    <name evidence="1" type="ORF">F5148DRAFT_1199727</name>
</gene>
<comment type="caution">
    <text evidence="1">The sequence shown here is derived from an EMBL/GenBank/DDBJ whole genome shotgun (WGS) entry which is preliminary data.</text>
</comment>
<name>A0ACC0U9D8_9AGAM</name>
<protein>
    <submittedName>
        <fullName evidence="1">Uncharacterized protein</fullName>
    </submittedName>
</protein>
<accession>A0ACC0U9D8</accession>
<proteinExistence type="predicted"/>
<dbReference type="Proteomes" id="UP001207468">
    <property type="component" value="Unassembled WGS sequence"/>
</dbReference>
<organism evidence="1 2">
    <name type="scientific">Russula earlei</name>
    <dbReference type="NCBI Taxonomy" id="71964"/>
    <lineage>
        <taxon>Eukaryota</taxon>
        <taxon>Fungi</taxon>
        <taxon>Dikarya</taxon>
        <taxon>Basidiomycota</taxon>
        <taxon>Agaricomycotina</taxon>
        <taxon>Agaricomycetes</taxon>
        <taxon>Russulales</taxon>
        <taxon>Russulaceae</taxon>
        <taxon>Russula</taxon>
    </lineage>
</organism>
<dbReference type="EMBL" id="JAGFNK010000102">
    <property type="protein sequence ID" value="KAI9508056.1"/>
    <property type="molecule type" value="Genomic_DNA"/>
</dbReference>
<evidence type="ECO:0000313" key="2">
    <source>
        <dbReference type="Proteomes" id="UP001207468"/>
    </source>
</evidence>
<reference evidence="1" key="1">
    <citation type="submission" date="2021-03" db="EMBL/GenBank/DDBJ databases">
        <title>Evolutionary priming and transition to the ectomycorrhizal habit in an iconic lineage of mushroom-forming fungi: is preadaptation a requirement?</title>
        <authorList>
            <consortium name="DOE Joint Genome Institute"/>
            <person name="Looney B.P."/>
            <person name="Miyauchi S."/>
            <person name="Morin E."/>
            <person name="Drula E."/>
            <person name="Courty P.E."/>
            <person name="Chicoki N."/>
            <person name="Fauchery L."/>
            <person name="Kohler A."/>
            <person name="Kuo A."/>
            <person name="LaButti K."/>
            <person name="Pangilinan J."/>
            <person name="Lipzen A."/>
            <person name="Riley R."/>
            <person name="Andreopoulos W."/>
            <person name="He G."/>
            <person name="Johnson J."/>
            <person name="Barry K.W."/>
            <person name="Grigoriev I.V."/>
            <person name="Nagy L."/>
            <person name="Hibbett D."/>
            <person name="Henrissat B."/>
            <person name="Matheny P.B."/>
            <person name="Labbe J."/>
            <person name="Martin A.F."/>
        </authorList>
    </citation>
    <scope>NUCLEOTIDE SEQUENCE</scope>
    <source>
        <strain evidence="1">BPL698</strain>
    </source>
</reference>